<reference evidence="1 2" key="2">
    <citation type="journal article" date="2021" name="Genomics">
        <title>High-quality reference genome for Clonorchis sinensis.</title>
        <authorList>
            <person name="Young N.D."/>
            <person name="Stroehlein A.J."/>
            <person name="Kinkar L."/>
            <person name="Wang T."/>
            <person name="Sohn W.M."/>
            <person name="Chang B.C.H."/>
            <person name="Kaur P."/>
            <person name="Weisz D."/>
            <person name="Dudchenko O."/>
            <person name="Aiden E.L."/>
            <person name="Korhonen P.K."/>
            <person name="Gasser R.B."/>
        </authorList>
    </citation>
    <scope>NUCLEOTIDE SEQUENCE [LARGE SCALE GENOMIC DNA]</scope>
    <source>
        <strain evidence="1">Cs-k2</strain>
    </source>
</reference>
<dbReference type="EMBL" id="NIRI02000042">
    <property type="protein sequence ID" value="KAG5449750.1"/>
    <property type="molecule type" value="Genomic_DNA"/>
</dbReference>
<evidence type="ECO:0000313" key="2">
    <source>
        <dbReference type="Proteomes" id="UP000286415"/>
    </source>
</evidence>
<protein>
    <submittedName>
        <fullName evidence="1">Uncharacterized protein</fullName>
    </submittedName>
</protein>
<proteinExistence type="predicted"/>
<gene>
    <name evidence="1" type="ORF">CSKR_108261</name>
</gene>
<dbReference type="AlphaFoldDB" id="A0A3R7FJD5"/>
<keyword evidence="2" id="KW-1185">Reference proteome</keyword>
<dbReference type="Proteomes" id="UP000286415">
    <property type="component" value="Unassembled WGS sequence"/>
</dbReference>
<comment type="caution">
    <text evidence="1">The sequence shown here is derived from an EMBL/GenBank/DDBJ whole genome shotgun (WGS) entry which is preliminary data.</text>
</comment>
<evidence type="ECO:0000313" key="1">
    <source>
        <dbReference type="EMBL" id="KAG5449750.1"/>
    </source>
</evidence>
<reference evidence="1 2" key="1">
    <citation type="journal article" date="2018" name="Biotechnol. Adv.">
        <title>Improved genomic resources and new bioinformatic workflow for the carcinogenic parasite Clonorchis sinensis: Biotechnological implications.</title>
        <authorList>
            <person name="Wang D."/>
            <person name="Korhonen P.K."/>
            <person name="Gasser R.B."/>
            <person name="Young N.D."/>
        </authorList>
    </citation>
    <scope>NUCLEOTIDE SEQUENCE [LARGE SCALE GENOMIC DNA]</scope>
    <source>
        <strain evidence="1">Cs-k2</strain>
    </source>
</reference>
<organism evidence="1 2">
    <name type="scientific">Clonorchis sinensis</name>
    <name type="common">Chinese liver fluke</name>
    <dbReference type="NCBI Taxonomy" id="79923"/>
    <lineage>
        <taxon>Eukaryota</taxon>
        <taxon>Metazoa</taxon>
        <taxon>Spiralia</taxon>
        <taxon>Lophotrochozoa</taxon>
        <taxon>Platyhelminthes</taxon>
        <taxon>Trematoda</taxon>
        <taxon>Digenea</taxon>
        <taxon>Opisthorchiida</taxon>
        <taxon>Opisthorchiata</taxon>
        <taxon>Opisthorchiidae</taxon>
        <taxon>Clonorchis</taxon>
    </lineage>
</organism>
<dbReference type="InParanoid" id="A0A3R7FJD5"/>
<accession>A0A3R7FJD5</accession>
<sequence length="128" mass="14568">MQVHWHFYGIRRHTCFNPNLEDQETRFVGPLTIDQPGMRDPMFVERTLPSIAQWAAEVHKSSHHGKVQSLHDHLRGRWSSGMTLPSDSPPRKHSSGRARCAYHLVDQAMEAPGDSDSPRAGVHDKPNR</sequence>
<name>A0A3R7FJD5_CLOSI</name>